<evidence type="ECO:0000313" key="2">
    <source>
        <dbReference type="EMBL" id="MCA9756926.1"/>
    </source>
</evidence>
<feature type="chain" id="PRO_5037648736" description="T9SS type A sorting domain-containing protein" evidence="1">
    <location>
        <begin position="27"/>
        <end position="1194"/>
    </location>
</feature>
<accession>A0A956NDA8</accession>
<evidence type="ECO:0000313" key="3">
    <source>
        <dbReference type="Proteomes" id="UP000739538"/>
    </source>
</evidence>
<protein>
    <recommendedName>
        <fullName evidence="4">T9SS type A sorting domain-containing protein</fullName>
    </recommendedName>
</protein>
<organism evidence="2 3">
    <name type="scientific">Eiseniibacteriota bacterium</name>
    <dbReference type="NCBI Taxonomy" id="2212470"/>
    <lineage>
        <taxon>Bacteria</taxon>
        <taxon>Candidatus Eiseniibacteriota</taxon>
    </lineage>
</organism>
<feature type="signal peptide" evidence="1">
    <location>
        <begin position="1"/>
        <end position="26"/>
    </location>
</feature>
<keyword evidence="1" id="KW-0732">Signal</keyword>
<dbReference type="Proteomes" id="UP000739538">
    <property type="component" value="Unassembled WGS sequence"/>
</dbReference>
<sequence length="1194" mass="122880">MPSMRTSKGLLGTLALAAILPMAAHAETITWNGASGGTWGTATNWDPEDVPDDATEEATFPSDGGALDVVLDRSIYLGSITQPNPDLTLIWNSGLQLQTMLEGGFVSAGSVLPVGGAWLSGKFTNLSTGLLELPAGTTFQAMGPEIQNDGTIRVNPLGSSANTYFRADAYDVLLSGSGDVVLATAGDPDDAQMSNYYGSWAQGPDHTIHGTGRITAPLTNQGTVTADVAGMVLQLDSGAKTNSGLLQATSDGILRIQSGPITQTETGRIFANGSDVRLGSGASVSGGTFESSGDARVEVVGGSALTDITNLGDFGLRGGTTTQVYGSLHNDGTLTVNSDDSSANCYLRADAYNVLLDGSGEIVLAAPGDIDDATITRYYGSWINGPNHTIRGSGKISTELTNEGRIVADDGDVALRCDAVGQTNNGVYEATGDGRLEIYGTVLTQGPFGVIRANDATVLLQAGAQITGGTFESYGDGHVDVSGSAAVLDNTNSGEFGLRGGANLQLRGTTFTNDGTIRINTNDSSANTYITAEAYGVELAGSGELVLQAPGALTDAQIRQYYGSLVNGETHTIRGTGQISADVSNLGTIVADADSSVLQLYGGSKANDGLLAAIGTSTLRITGPQLTQSENGRIRADGGRVQIDGGSVVTGGVFETANDGHVDVVGTSTFSNIANSGVINIDACVLQLTGQTTTNDGVITVNSSASSANTYLRTDAYGHRLEGTGSVVLQTLGSIEDAQITSYYGDLTQGANHTIRGEGRIAAPFGNEGLVVADVPEKTLQLYGNPFTNFGMLVAEGGGRLLSSTSQLSNPGTIESRAGSLVELAVFPLNYDQYGDVLSGGTWIARTDGEIRMTNGPVSTLAAHVRLDGPNSAFTRDAAGTDALGGLVAIALGGELELQNGRDFVTAGPLSSLGDIVVGTGSTLTISGNLAHSLAAPRGCKTVVNGTLACADSAFVGGGWLMGAGTVDGFVRNSCRMSPGDPTGTLTIDGDFEQTADARFYIEIGGTAEGEYDRLLVTGEARLDGTLRVVGLDEYAPTEGDEFQVLTYGSRTGEFAEVIGCPGPEFCVDVEYRADGVWIVVHHLAPAGIEDGEPDGSNPDEPVLPRDVEFRLVAASGAAAQLELALPEASNVQVAVFDATGRRVAALANGSESAGRHVYEWGIGQVPSGVYFARANVSAPSGGAVRVARVVRVR</sequence>
<dbReference type="AlphaFoldDB" id="A0A956NDA8"/>
<evidence type="ECO:0000256" key="1">
    <source>
        <dbReference type="SAM" id="SignalP"/>
    </source>
</evidence>
<dbReference type="SUPFAM" id="SSF51126">
    <property type="entry name" value="Pectin lyase-like"/>
    <property type="match status" value="1"/>
</dbReference>
<reference evidence="2" key="2">
    <citation type="journal article" date="2021" name="Microbiome">
        <title>Successional dynamics and alternative stable states in a saline activated sludge microbial community over 9 years.</title>
        <authorList>
            <person name="Wang Y."/>
            <person name="Ye J."/>
            <person name="Ju F."/>
            <person name="Liu L."/>
            <person name="Boyd J.A."/>
            <person name="Deng Y."/>
            <person name="Parks D.H."/>
            <person name="Jiang X."/>
            <person name="Yin X."/>
            <person name="Woodcroft B.J."/>
            <person name="Tyson G.W."/>
            <person name="Hugenholtz P."/>
            <person name="Polz M.F."/>
            <person name="Zhang T."/>
        </authorList>
    </citation>
    <scope>NUCLEOTIDE SEQUENCE</scope>
    <source>
        <strain evidence="2">HKST-UBA02</strain>
    </source>
</reference>
<reference evidence="2" key="1">
    <citation type="submission" date="2020-04" db="EMBL/GenBank/DDBJ databases">
        <authorList>
            <person name="Zhang T."/>
        </authorList>
    </citation>
    <scope>NUCLEOTIDE SEQUENCE</scope>
    <source>
        <strain evidence="2">HKST-UBA02</strain>
    </source>
</reference>
<name>A0A956NDA8_UNCEI</name>
<evidence type="ECO:0008006" key="4">
    <source>
        <dbReference type="Google" id="ProtNLM"/>
    </source>
</evidence>
<proteinExistence type="predicted"/>
<dbReference type="EMBL" id="JAGQHS010000073">
    <property type="protein sequence ID" value="MCA9756926.1"/>
    <property type="molecule type" value="Genomic_DNA"/>
</dbReference>
<dbReference type="Gene3D" id="2.60.40.4070">
    <property type="match status" value="1"/>
</dbReference>
<gene>
    <name evidence="2" type="ORF">KDA27_14065</name>
</gene>
<comment type="caution">
    <text evidence="2">The sequence shown here is derived from an EMBL/GenBank/DDBJ whole genome shotgun (WGS) entry which is preliminary data.</text>
</comment>
<dbReference type="InterPro" id="IPR011050">
    <property type="entry name" value="Pectin_lyase_fold/virulence"/>
</dbReference>